<dbReference type="InterPro" id="IPR011010">
    <property type="entry name" value="DNA_brk_join_enz"/>
</dbReference>
<dbReference type="InterPro" id="IPR002104">
    <property type="entry name" value="Integrase_catalytic"/>
</dbReference>
<evidence type="ECO:0000256" key="1">
    <source>
        <dbReference type="ARBA" id="ARBA00023172"/>
    </source>
</evidence>
<dbReference type="InterPro" id="IPR013762">
    <property type="entry name" value="Integrase-like_cat_sf"/>
</dbReference>
<dbReference type="CDD" id="cd00397">
    <property type="entry name" value="DNA_BRE_C"/>
    <property type="match status" value="1"/>
</dbReference>
<dbReference type="Proteomes" id="UP000469724">
    <property type="component" value="Unassembled WGS sequence"/>
</dbReference>
<dbReference type="SUPFAM" id="SSF56349">
    <property type="entry name" value="DNA breaking-rejoining enzymes"/>
    <property type="match status" value="1"/>
</dbReference>
<protein>
    <submittedName>
        <fullName evidence="3">Site-specific integrase</fullName>
    </submittedName>
</protein>
<evidence type="ECO:0000259" key="2">
    <source>
        <dbReference type="PROSITE" id="PS51898"/>
    </source>
</evidence>
<dbReference type="GO" id="GO:0015074">
    <property type="term" value="P:DNA integration"/>
    <property type="evidence" value="ECO:0007669"/>
    <property type="project" value="InterPro"/>
</dbReference>
<dbReference type="Gene3D" id="1.10.443.10">
    <property type="entry name" value="Intergrase catalytic core"/>
    <property type="match status" value="1"/>
</dbReference>
<name>A0A7K3NM40_9BACT</name>
<sequence length="368" mass="42512">MPSKITKRGKTRWLACVKRNGQRLQKVFDTRTEALNWEAEARSLAEAMPETTPSVSLLEWANNYLAFAKTKFNVKTFQEKRDVFKRFFSVVSPEIEAESLIARDALAYLQSQAEARSGHAANKDRKNLVAAWNWSIKFHDFPPNPFMKVERFGETRHPRYVPPEDDFWRIYQIAESQDRVMLFAFLHLAARRSELFRLTWADVDFANGLVRLGTRKRRDGTLEFDLIPMTSELREELRDWRETRPVKDAPHVFVCLDATAFTREYFGKPFEKRQHLMKRLCVRAGVKPFGFHAIRHLTASTLYHAGQPVAVVQSILRHKSPATTERYLRSLGLEHTREALESVLVKKGPARVIPFVKQEAPKALTSGA</sequence>
<accession>A0A7K3NM40</accession>
<keyword evidence="1" id="KW-0233">DNA recombination</keyword>
<dbReference type="PANTHER" id="PTHR30349">
    <property type="entry name" value="PHAGE INTEGRASE-RELATED"/>
    <property type="match status" value="1"/>
</dbReference>
<dbReference type="EMBL" id="JAAGRQ010000031">
    <property type="protein sequence ID" value="NDY56903.1"/>
    <property type="molecule type" value="Genomic_DNA"/>
</dbReference>
<dbReference type="GO" id="GO:0006310">
    <property type="term" value="P:DNA recombination"/>
    <property type="evidence" value="ECO:0007669"/>
    <property type="project" value="UniProtKB-KW"/>
</dbReference>
<proteinExistence type="predicted"/>
<organism evidence="3 4">
    <name type="scientific">Desulfolutivibrio sulfodismutans</name>
    <dbReference type="NCBI Taxonomy" id="63561"/>
    <lineage>
        <taxon>Bacteria</taxon>
        <taxon>Pseudomonadati</taxon>
        <taxon>Thermodesulfobacteriota</taxon>
        <taxon>Desulfovibrionia</taxon>
        <taxon>Desulfovibrionales</taxon>
        <taxon>Desulfovibrionaceae</taxon>
        <taxon>Desulfolutivibrio</taxon>
    </lineage>
</organism>
<comment type="caution">
    <text evidence="3">The sequence shown here is derived from an EMBL/GenBank/DDBJ whole genome shotgun (WGS) entry which is preliminary data.</text>
</comment>
<evidence type="ECO:0000313" key="4">
    <source>
        <dbReference type="Proteomes" id="UP000469724"/>
    </source>
</evidence>
<dbReference type="AlphaFoldDB" id="A0A7K3NM40"/>
<dbReference type="PROSITE" id="PS51898">
    <property type="entry name" value="TYR_RECOMBINASE"/>
    <property type="match status" value="1"/>
</dbReference>
<gene>
    <name evidence="3" type="ORF">G3N56_09130</name>
</gene>
<evidence type="ECO:0000313" key="3">
    <source>
        <dbReference type="EMBL" id="NDY56903.1"/>
    </source>
</evidence>
<dbReference type="GO" id="GO:0003677">
    <property type="term" value="F:DNA binding"/>
    <property type="evidence" value="ECO:0007669"/>
    <property type="project" value="InterPro"/>
</dbReference>
<feature type="domain" description="Tyr recombinase" evidence="2">
    <location>
        <begin position="156"/>
        <end position="341"/>
    </location>
</feature>
<dbReference type="RefSeq" id="WP_163301952.1">
    <property type="nucleotide sequence ID" value="NZ_JAAGRQ010000031.1"/>
</dbReference>
<reference evidence="3 4" key="1">
    <citation type="submission" date="2020-02" db="EMBL/GenBank/DDBJ databases">
        <title>Comparative genomics of sulfur disproportionating microorganisms.</title>
        <authorList>
            <person name="Ward L.M."/>
            <person name="Bertran E."/>
            <person name="Johnston D.T."/>
        </authorList>
    </citation>
    <scope>NUCLEOTIDE SEQUENCE [LARGE SCALE GENOMIC DNA]</scope>
    <source>
        <strain evidence="3 4">DSM 3696</strain>
    </source>
</reference>
<keyword evidence="4" id="KW-1185">Reference proteome</keyword>
<dbReference type="Pfam" id="PF00589">
    <property type="entry name" value="Phage_integrase"/>
    <property type="match status" value="1"/>
</dbReference>
<dbReference type="InterPro" id="IPR050090">
    <property type="entry name" value="Tyrosine_recombinase_XerCD"/>
</dbReference>